<dbReference type="NCBIfam" id="TIGR04275">
    <property type="entry name" value="beta_prop_Msarc"/>
    <property type="match status" value="1"/>
</dbReference>
<dbReference type="STRING" id="1797725.A3A49_02085"/>
<gene>
    <name evidence="2" type="ORF">A3A49_02085</name>
</gene>
<feature type="signal peptide" evidence="1">
    <location>
        <begin position="1"/>
        <end position="24"/>
    </location>
</feature>
<keyword evidence="1" id="KW-0732">Signal</keyword>
<dbReference type="Gene3D" id="2.120.10.30">
    <property type="entry name" value="TolB, C-terminal domain"/>
    <property type="match status" value="2"/>
</dbReference>
<organism evidence="2 3">
    <name type="scientific">Candidatus Curtissbacteria bacterium RIFCSPLOWO2_01_FULL_38_11b</name>
    <dbReference type="NCBI Taxonomy" id="1797725"/>
    <lineage>
        <taxon>Bacteria</taxon>
        <taxon>Candidatus Curtissiibacteriota</taxon>
    </lineage>
</organism>
<evidence type="ECO:0000256" key="1">
    <source>
        <dbReference type="SAM" id="SignalP"/>
    </source>
</evidence>
<comment type="caution">
    <text evidence="2">The sequence shown here is derived from an EMBL/GenBank/DDBJ whole genome shotgun (WGS) entry which is preliminary data.</text>
</comment>
<dbReference type="EMBL" id="MFBO01000020">
    <property type="protein sequence ID" value="OGD97999.1"/>
    <property type="molecule type" value="Genomic_DNA"/>
</dbReference>
<reference evidence="2 3" key="1">
    <citation type="journal article" date="2016" name="Nat. Commun.">
        <title>Thousands of microbial genomes shed light on interconnected biogeochemical processes in an aquifer system.</title>
        <authorList>
            <person name="Anantharaman K."/>
            <person name="Brown C.T."/>
            <person name="Hug L.A."/>
            <person name="Sharon I."/>
            <person name="Castelle C.J."/>
            <person name="Probst A.J."/>
            <person name="Thomas B.C."/>
            <person name="Singh A."/>
            <person name="Wilkins M.J."/>
            <person name="Karaoz U."/>
            <person name="Brodie E.L."/>
            <person name="Williams K.H."/>
            <person name="Hubbard S.S."/>
            <person name="Banfield J.F."/>
        </authorList>
    </citation>
    <scope>NUCLEOTIDE SEQUENCE [LARGE SCALE GENOMIC DNA]</scope>
</reference>
<accession>A0A1F5H1P5</accession>
<feature type="chain" id="PRO_5009518743" description="DUF5050 domain-containing protein" evidence="1">
    <location>
        <begin position="25"/>
        <end position="326"/>
    </location>
</feature>
<dbReference type="SUPFAM" id="SSF69304">
    <property type="entry name" value="Tricorn protease N-terminal domain"/>
    <property type="match status" value="1"/>
</dbReference>
<dbReference type="PANTHER" id="PTHR36842:SF1">
    <property type="entry name" value="PROTEIN TOLB"/>
    <property type="match status" value="1"/>
</dbReference>
<name>A0A1F5H1P5_9BACT</name>
<dbReference type="PANTHER" id="PTHR36842">
    <property type="entry name" value="PROTEIN TOLB HOMOLOG"/>
    <property type="match status" value="1"/>
</dbReference>
<evidence type="ECO:0000313" key="3">
    <source>
        <dbReference type="Proteomes" id="UP000176740"/>
    </source>
</evidence>
<dbReference type="Proteomes" id="UP000176740">
    <property type="component" value="Unassembled WGS sequence"/>
</dbReference>
<evidence type="ECO:0000313" key="2">
    <source>
        <dbReference type="EMBL" id="OGD97999.1"/>
    </source>
</evidence>
<protein>
    <recommendedName>
        <fullName evidence="4">DUF5050 domain-containing protein</fullName>
    </recommendedName>
</protein>
<dbReference type="InterPro" id="IPR027618">
    <property type="entry name" value="Beta_prop_Msarc"/>
</dbReference>
<dbReference type="AlphaFoldDB" id="A0A1F5H1P5"/>
<sequence length="326" mass="37355">MKYLIGFILCLAILFSIQTQSVNAKNNSLQQLTQDNNHEYSPAIDGNWIVYARINSGSSIRDLVAYNLRTGDSSIIHSFTSTVDPNIRISNHTVIWTFWDDEQHRVFAYDLNTKQERILNDGTYPVFEIDIYKNYVVWIGVKTGYRDLFTYNLDTGESQQLTTDSTEDSSPSIYGDKIVLMRYVGGYRNIFVYDLSTDTLNRISYLTSDAFEPRIYKNIITWHTNSEVYLYNLTSNTTKVAAATADYPLSSAGFETAKIYGDNIVFCIKGFIDTTYVGQVYVYNVANETTTQITANIAVEREPDISNQFVVFTGETSRRDLYLYRY</sequence>
<evidence type="ECO:0008006" key="4">
    <source>
        <dbReference type="Google" id="ProtNLM"/>
    </source>
</evidence>
<proteinExistence type="predicted"/>
<dbReference type="InterPro" id="IPR011042">
    <property type="entry name" value="6-blade_b-propeller_TolB-like"/>
</dbReference>